<feature type="active site" description="Nucleophile" evidence="3">
    <location>
        <position position="188"/>
    </location>
</feature>
<feature type="active site" description="Proton acceptor" evidence="3">
    <location>
        <position position="363"/>
    </location>
</feature>
<reference evidence="6" key="1">
    <citation type="journal article" date="2023" name="bioRxiv">
        <title>Complete genome of the Medicago anthracnose fungus, Colletotrichum destructivum, reveals a mini-chromosome-like region within a core chromosome.</title>
        <authorList>
            <person name="Lapalu N."/>
            <person name="Simon A."/>
            <person name="Lu A."/>
            <person name="Plaumann P.-L."/>
            <person name="Amselem J."/>
            <person name="Pigne S."/>
            <person name="Auger A."/>
            <person name="Koch C."/>
            <person name="Dallery J.-F."/>
            <person name="O'Connell R.J."/>
        </authorList>
    </citation>
    <scope>NUCLEOTIDE SEQUENCE [LARGE SCALE GENOMIC DNA]</scope>
    <source>
        <strain evidence="6">CBS 520.97</strain>
    </source>
</reference>
<evidence type="ECO:0000256" key="3">
    <source>
        <dbReference type="PIRSR" id="PIRSR001112-1"/>
    </source>
</evidence>
<organism evidence="5 6">
    <name type="scientific">Colletotrichum destructivum</name>
    <dbReference type="NCBI Taxonomy" id="34406"/>
    <lineage>
        <taxon>Eukaryota</taxon>
        <taxon>Fungi</taxon>
        <taxon>Dikarya</taxon>
        <taxon>Ascomycota</taxon>
        <taxon>Pezizomycotina</taxon>
        <taxon>Sordariomycetes</taxon>
        <taxon>Hypocreomycetidae</taxon>
        <taxon>Glomerellales</taxon>
        <taxon>Glomerellaceae</taxon>
        <taxon>Colletotrichum</taxon>
        <taxon>Colletotrichum destructivum species complex</taxon>
    </lineage>
</organism>
<dbReference type="InterPro" id="IPR016292">
    <property type="entry name" value="Epoxide_hydrolase"/>
</dbReference>
<evidence type="ECO:0000259" key="4">
    <source>
        <dbReference type="Pfam" id="PF06441"/>
    </source>
</evidence>
<name>A0AAX4IWR0_9PEZI</name>
<dbReference type="SUPFAM" id="SSF53474">
    <property type="entry name" value="alpha/beta-Hydrolases"/>
    <property type="match status" value="1"/>
</dbReference>
<dbReference type="Proteomes" id="UP001322277">
    <property type="component" value="Chromosome 8"/>
</dbReference>
<dbReference type="Gene3D" id="3.40.50.1820">
    <property type="entry name" value="alpha/beta hydrolase"/>
    <property type="match status" value="1"/>
</dbReference>
<dbReference type="EMBL" id="CP137312">
    <property type="protein sequence ID" value="WQF87671.1"/>
    <property type="molecule type" value="Genomic_DNA"/>
</dbReference>
<dbReference type="PANTHER" id="PTHR21661">
    <property type="entry name" value="EPOXIDE HYDROLASE 1-RELATED"/>
    <property type="match status" value="1"/>
</dbReference>
<dbReference type="KEGG" id="cdet:87949185"/>
<feature type="domain" description="Epoxide hydrolase N-terminal" evidence="4">
    <location>
        <begin position="10"/>
        <end position="121"/>
    </location>
</feature>
<keyword evidence="2 5" id="KW-0378">Hydrolase</keyword>
<dbReference type="GO" id="GO:0004301">
    <property type="term" value="F:epoxide hydrolase activity"/>
    <property type="evidence" value="ECO:0007669"/>
    <property type="project" value="TreeGrafter"/>
</dbReference>
<dbReference type="GO" id="GO:0097176">
    <property type="term" value="P:epoxide metabolic process"/>
    <property type="evidence" value="ECO:0007669"/>
    <property type="project" value="TreeGrafter"/>
</dbReference>
<evidence type="ECO:0000313" key="6">
    <source>
        <dbReference type="Proteomes" id="UP001322277"/>
    </source>
</evidence>
<dbReference type="InterPro" id="IPR000639">
    <property type="entry name" value="Epox_hydrolase-like"/>
</dbReference>
<comment type="similarity">
    <text evidence="1">Belongs to the peptidase S33 family.</text>
</comment>
<evidence type="ECO:0000256" key="2">
    <source>
        <dbReference type="ARBA" id="ARBA00022801"/>
    </source>
</evidence>
<accession>A0AAX4IWR0</accession>
<feature type="active site" description="Proton donor" evidence="3">
    <location>
        <position position="310"/>
    </location>
</feature>
<sequence length="392" mass="44577">MPYSLPNAATPFILNFPDEEYSQLQQLLRLSCIGPLTWENQHTAGRYGVSHQWLTSTKDYWLTKFDWRAQERYINSFPNYMIRVEDHKGAVDLHFVALLSAKKNAIPLVLLHGWPGSFLEFLPTLELFREKYDADALPFHIIVPSLPGYTISSGPPQDNAWVAEDAARIINTGLSMLNFDQYVVQGGDVGCLIAGILASQYPSVVGIHLNLLPSLDQVEPTDPDLTVWEKEAVESSRKRFATPTMGAAIMNSTRPATLGAVLSSSPLAYLAWIGEKHLEWPEHHLDADHILTTVTLYWLTDTLPRCIYTYRDTFLCGYVHDIPFYDKPFGYSWFKYEPTPGPRKMVEKKGQLVFYRQHESGGHFAAMERPKEFVVDMEDFMQIVLKKVGLES</sequence>
<protein>
    <submittedName>
        <fullName evidence="5">Epoxide hydrolase, alpha/Beta hydrolase</fullName>
    </submittedName>
</protein>
<dbReference type="PIRSF" id="PIRSF001112">
    <property type="entry name" value="Epoxide_hydrolase"/>
    <property type="match status" value="1"/>
</dbReference>
<dbReference type="PRINTS" id="PR00412">
    <property type="entry name" value="EPOXHYDRLASE"/>
</dbReference>
<dbReference type="PANTHER" id="PTHR21661:SF39">
    <property type="entry name" value="HYDROLASE, PUTATIVE (AFU_ORTHOLOGUE AFUA_3G08960)-RELATED"/>
    <property type="match status" value="1"/>
</dbReference>
<dbReference type="GeneID" id="87949185"/>
<dbReference type="InterPro" id="IPR029058">
    <property type="entry name" value="AB_hydrolase_fold"/>
</dbReference>
<evidence type="ECO:0000256" key="1">
    <source>
        <dbReference type="ARBA" id="ARBA00010088"/>
    </source>
</evidence>
<dbReference type="InterPro" id="IPR010497">
    <property type="entry name" value="Epoxide_hydro_N"/>
</dbReference>
<proteinExistence type="inferred from homology"/>
<dbReference type="Pfam" id="PF06441">
    <property type="entry name" value="EHN"/>
    <property type="match status" value="1"/>
</dbReference>
<dbReference type="RefSeq" id="XP_062784892.1">
    <property type="nucleotide sequence ID" value="XM_062928841.1"/>
</dbReference>
<dbReference type="AlphaFoldDB" id="A0AAX4IWR0"/>
<gene>
    <name evidence="5" type="ORF">CDEST_12685</name>
</gene>
<evidence type="ECO:0000313" key="5">
    <source>
        <dbReference type="EMBL" id="WQF87671.1"/>
    </source>
</evidence>
<keyword evidence="6" id="KW-1185">Reference proteome</keyword>